<dbReference type="Gene3D" id="3.40.395.10">
    <property type="entry name" value="Adenoviral Proteinase, Chain A"/>
    <property type="match status" value="1"/>
</dbReference>
<feature type="compositionally biased region" description="Polar residues" evidence="4">
    <location>
        <begin position="568"/>
        <end position="582"/>
    </location>
</feature>
<feature type="compositionally biased region" description="Polar residues" evidence="4">
    <location>
        <begin position="365"/>
        <end position="377"/>
    </location>
</feature>
<feature type="compositionally biased region" description="Polar residues" evidence="4">
    <location>
        <begin position="425"/>
        <end position="446"/>
    </location>
</feature>
<evidence type="ECO:0000313" key="7">
    <source>
        <dbReference type="Proteomes" id="UP000434276"/>
    </source>
</evidence>
<dbReference type="GO" id="GO:0006508">
    <property type="term" value="P:proteolysis"/>
    <property type="evidence" value="ECO:0007669"/>
    <property type="project" value="UniProtKB-KW"/>
</dbReference>
<feature type="region of interest" description="Disordered" evidence="4">
    <location>
        <begin position="250"/>
        <end position="288"/>
    </location>
</feature>
<sequence>MESVELPNRLIAFGEEPLGERVNVYHKIKTLSGIINAIDEQDSEEEEERDGGKQIPYYSTLFGLEEDVTVERVITMLKKRVVTDREIRLRYACLALVDGFLLPTSHYPKIIKDHAEMSEDLQGFLSYPWGRLSFEMMMTSIKEREVEQLATTCVAVQGLLYALQLVVLEAVPAIQEGPQIDEVVLSDSDAEAAADVATRPGVALKLGNAKNVDSNCEAHVEPIIFPNARLNPVEDLTWSDDEDDERVDNMTGGKTKVVRGRKAQSNARPATGMRRKNHGPIGEKGESSSGVYFGALSRMIDEKLKAQSEKILKGVIHWFTENLVVDPDNPKADKEAADGDHGPHADKEVASGDNGLQADKETGGEEQNSNPVSSPESANEYEESDFNPIPPPRQPSSMQTDFTLPSFQGDQAISAVDDVVSFYNSVNVPTDPSGGASNTNKTNKVQSGEEDVGVQPEKNGNQQADVDMVDDLNAGRAHQADVEMVDDINAAMAEQDVNMPSDGVAHPSSSTVSPPKSVTTENTALGPDVAPDPLNPVAPLDPLPSVVVVATSVVAPNPPEESQDFAMFSSQIGSSQPTHPSALPTQALKTASSPITKLNDTPKVDNVSSVGASLIPNPPVTIVQRFFNPPPPSGGKLLAGKDGGGPDGDVNQGRKSQRPRTLSSKLDGPFHFDKKTKLLVGHPSPFLSVGELASDPEVRYQRSLSKIKGKSSISIVGEASLSHKEIFDIIERKKHFSSKVMDVLIKFSRHLLRTDDIDGEKLRVDVLGSKFVSQLTRLFSKFAKTLPPKDFIFPSALVDLLIGAGESDRVRLFAEADCVYMPFNFDKKHWVSLCVDLKAHKITILDSNIQLRRDAALYANSSRWLPCSLYLFRQTSSSSGDILLQPFLLDRPHGIPQVSSLFDSGVLSVFLIHAHAVGGVEECMEFDVVALDVEVKKLVSTIILSGVAS</sequence>
<accession>A0A5S9WXV7</accession>
<evidence type="ECO:0000313" key="6">
    <source>
        <dbReference type="EMBL" id="CAA0359483.1"/>
    </source>
</evidence>
<dbReference type="PROSITE" id="PS50600">
    <property type="entry name" value="ULP_PROTEASE"/>
    <property type="match status" value="1"/>
</dbReference>
<keyword evidence="2" id="KW-0645">Protease</keyword>
<reference evidence="6 7" key="1">
    <citation type="submission" date="2019-12" db="EMBL/GenBank/DDBJ databases">
        <authorList>
            <person name="Jiao W.-B."/>
            <person name="Schneeberger K."/>
        </authorList>
    </citation>
    <scope>NUCLEOTIDE SEQUENCE [LARGE SCALE GENOMIC DNA]</scope>
    <source>
        <strain evidence="7">cv. C24</strain>
    </source>
</reference>
<dbReference type="InterPro" id="IPR015410">
    <property type="entry name" value="DUF1985"/>
</dbReference>
<dbReference type="InterPro" id="IPR003653">
    <property type="entry name" value="Peptidase_C48_C"/>
</dbReference>
<gene>
    <name evidence="6" type="ORF">C24_LOCUS7524</name>
</gene>
<dbReference type="PANTHER" id="PTHR48449">
    <property type="entry name" value="DUF1985 DOMAIN-CONTAINING PROTEIN"/>
    <property type="match status" value="1"/>
</dbReference>
<dbReference type="Pfam" id="PF02902">
    <property type="entry name" value="Peptidase_C48"/>
    <property type="match status" value="1"/>
</dbReference>
<dbReference type="OrthoDB" id="1114298at2759"/>
<dbReference type="Proteomes" id="UP000434276">
    <property type="component" value="Unassembled WGS sequence"/>
</dbReference>
<feature type="compositionally biased region" description="Low complexity" evidence="4">
    <location>
        <begin position="507"/>
        <end position="520"/>
    </location>
</feature>
<comment type="similarity">
    <text evidence="1">Belongs to the peptidase C48 family.</text>
</comment>
<protein>
    <recommendedName>
        <fullName evidence="5">Ubiquitin-like protease family profile domain-containing protein</fullName>
    </recommendedName>
</protein>
<dbReference type="PANTHER" id="PTHR48449:SF2">
    <property type="entry name" value="UBIQUITIN-LIKE PROTEASE FAMILY PROFILE DOMAIN-CONTAINING PROTEIN"/>
    <property type="match status" value="1"/>
</dbReference>
<proteinExistence type="inferred from homology"/>
<dbReference type="AlphaFoldDB" id="A0A5S9WXV7"/>
<organism evidence="6 7">
    <name type="scientific">Arabidopsis thaliana</name>
    <name type="common">Mouse-ear cress</name>
    <dbReference type="NCBI Taxonomy" id="3702"/>
    <lineage>
        <taxon>Eukaryota</taxon>
        <taxon>Viridiplantae</taxon>
        <taxon>Streptophyta</taxon>
        <taxon>Embryophyta</taxon>
        <taxon>Tracheophyta</taxon>
        <taxon>Spermatophyta</taxon>
        <taxon>Magnoliopsida</taxon>
        <taxon>eudicotyledons</taxon>
        <taxon>Gunneridae</taxon>
        <taxon>Pentapetalae</taxon>
        <taxon>rosids</taxon>
        <taxon>malvids</taxon>
        <taxon>Brassicales</taxon>
        <taxon>Brassicaceae</taxon>
        <taxon>Camelineae</taxon>
        <taxon>Arabidopsis</taxon>
    </lineage>
</organism>
<feature type="compositionally biased region" description="Basic and acidic residues" evidence="4">
    <location>
        <begin position="328"/>
        <end position="350"/>
    </location>
</feature>
<dbReference type="ExpressionAtlas" id="A0A5S9WXV7">
    <property type="expression patterns" value="baseline and differential"/>
</dbReference>
<dbReference type="SUPFAM" id="SSF54001">
    <property type="entry name" value="Cysteine proteinases"/>
    <property type="match status" value="1"/>
</dbReference>
<evidence type="ECO:0000256" key="4">
    <source>
        <dbReference type="SAM" id="MobiDB-lite"/>
    </source>
</evidence>
<feature type="region of interest" description="Disordered" evidence="4">
    <location>
        <begin position="492"/>
        <end position="539"/>
    </location>
</feature>
<dbReference type="GO" id="GO:0008234">
    <property type="term" value="F:cysteine-type peptidase activity"/>
    <property type="evidence" value="ECO:0007669"/>
    <property type="project" value="InterPro"/>
</dbReference>
<feature type="region of interest" description="Disordered" evidence="4">
    <location>
        <begin position="556"/>
        <end position="582"/>
    </location>
</feature>
<name>A0A5S9WXV7_ARATH</name>
<evidence type="ECO:0000256" key="3">
    <source>
        <dbReference type="ARBA" id="ARBA00022801"/>
    </source>
</evidence>
<feature type="domain" description="Ubiquitin-like protease family profile" evidence="5">
    <location>
        <begin position="719"/>
        <end position="915"/>
    </location>
</feature>
<feature type="region of interest" description="Disordered" evidence="4">
    <location>
        <begin position="325"/>
        <end position="408"/>
    </location>
</feature>
<evidence type="ECO:0000256" key="1">
    <source>
        <dbReference type="ARBA" id="ARBA00005234"/>
    </source>
</evidence>
<evidence type="ECO:0000259" key="5">
    <source>
        <dbReference type="PROSITE" id="PS50600"/>
    </source>
</evidence>
<dbReference type="Pfam" id="PF09331">
    <property type="entry name" value="DUF1985"/>
    <property type="match status" value="1"/>
</dbReference>
<feature type="compositionally biased region" description="Polar residues" evidence="4">
    <location>
        <begin position="395"/>
        <end position="408"/>
    </location>
</feature>
<feature type="region of interest" description="Disordered" evidence="4">
    <location>
        <begin position="425"/>
        <end position="463"/>
    </location>
</feature>
<dbReference type="EMBL" id="CACSHJ010000088">
    <property type="protein sequence ID" value="CAA0359483.1"/>
    <property type="molecule type" value="Genomic_DNA"/>
</dbReference>
<dbReference type="InterPro" id="IPR038765">
    <property type="entry name" value="Papain-like_cys_pep_sf"/>
</dbReference>
<keyword evidence="3" id="KW-0378">Hydrolase</keyword>
<feature type="region of interest" description="Disordered" evidence="4">
    <location>
        <begin position="624"/>
        <end position="667"/>
    </location>
</feature>
<evidence type="ECO:0000256" key="2">
    <source>
        <dbReference type="ARBA" id="ARBA00022670"/>
    </source>
</evidence>